<name>A0A6J7AUK2_9ZZZZ</name>
<evidence type="ECO:0000313" key="3">
    <source>
        <dbReference type="EMBL" id="CAB4836642.1"/>
    </source>
</evidence>
<evidence type="ECO:0000313" key="2">
    <source>
        <dbReference type="EMBL" id="CAB4759944.1"/>
    </source>
</evidence>
<feature type="transmembrane region" description="Helical" evidence="1">
    <location>
        <begin position="115"/>
        <end position="135"/>
    </location>
</feature>
<keyword evidence="1" id="KW-1133">Transmembrane helix</keyword>
<feature type="transmembrane region" description="Helical" evidence="1">
    <location>
        <begin position="41"/>
        <end position="61"/>
    </location>
</feature>
<organism evidence="3">
    <name type="scientific">freshwater metagenome</name>
    <dbReference type="NCBI Taxonomy" id="449393"/>
    <lineage>
        <taxon>unclassified sequences</taxon>
        <taxon>metagenomes</taxon>
        <taxon>ecological metagenomes</taxon>
    </lineage>
</organism>
<feature type="transmembrane region" description="Helical" evidence="1">
    <location>
        <begin position="73"/>
        <end position="91"/>
    </location>
</feature>
<keyword evidence="1" id="KW-0472">Membrane</keyword>
<dbReference type="EMBL" id="CAFABA010000209">
    <property type="protein sequence ID" value="CAB4836642.1"/>
    <property type="molecule type" value="Genomic_DNA"/>
</dbReference>
<dbReference type="EMBL" id="CAEZYR010000102">
    <property type="protein sequence ID" value="CAB4759944.1"/>
    <property type="molecule type" value="Genomic_DNA"/>
</dbReference>
<accession>A0A6J7AUK2</accession>
<proteinExistence type="predicted"/>
<gene>
    <name evidence="2" type="ORF">UFOPK2754_02337</name>
    <name evidence="3" type="ORF">UFOPK3139_03086</name>
    <name evidence="4" type="ORF">UFOPK3543_03366</name>
</gene>
<protein>
    <submittedName>
        <fullName evidence="3">Unannotated protein</fullName>
    </submittedName>
</protein>
<evidence type="ECO:0000256" key="1">
    <source>
        <dbReference type="SAM" id="Phobius"/>
    </source>
</evidence>
<dbReference type="EMBL" id="CAFBMH010000259">
    <property type="protein sequence ID" value="CAB4943194.1"/>
    <property type="molecule type" value="Genomic_DNA"/>
</dbReference>
<keyword evidence="1" id="KW-0812">Transmembrane</keyword>
<sequence length="164" mass="18028">MFLWFVTFAVLVVVAVFDSPAMDYRYVAVGAVVPVAEVVIGHPYILHTLLGSVATLVLVAIATRGRRLAARRFVGLPIGMFLHLVADGTWSRAKLFWWPFLGTSAFGRGDAPERAHLAASVGLEVVGIVAALWIVRRYGVDRRDARRRFLRSGRLATSPKDHGC</sequence>
<dbReference type="AlphaFoldDB" id="A0A6J7AUK2"/>
<reference evidence="3" key="1">
    <citation type="submission" date="2020-05" db="EMBL/GenBank/DDBJ databases">
        <authorList>
            <person name="Chiriac C."/>
            <person name="Salcher M."/>
            <person name="Ghai R."/>
            <person name="Kavagutti S V."/>
        </authorList>
    </citation>
    <scope>NUCLEOTIDE SEQUENCE</scope>
</reference>
<evidence type="ECO:0000313" key="4">
    <source>
        <dbReference type="EMBL" id="CAB4943194.1"/>
    </source>
</evidence>